<dbReference type="InterPro" id="IPR046980">
    <property type="entry name" value="KefG/KefF"/>
</dbReference>
<accession>A0A1T4UXQ9</accession>
<name>A0A1T4UXQ9_9GAMM</name>
<dbReference type="STRING" id="83771.SAMN02910357_00750"/>
<dbReference type="EMBL" id="FUXX01000002">
    <property type="protein sequence ID" value="SKA57171.1"/>
    <property type="molecule type" value="Genomic_DNA"/>
</dbReference>
<dbReference type="GO" id="GO:0010181">
    <property type="term" value="F:FMN binding"/>
    <property type="evidence" value="ECO:0007669"/>
    <property type="project" value="TreeGrafter"/>
</dbReference>
<keyword evidence="1" id="KW-0560">Oxidoreductase</keyword>
<dbReference type="Proteomes" id="UP000242432">
    <property type="component" value="Unassembled WGS sequence"/>
</dbReference>
<dbReference type="PANTHER" id="PTHR47307:SF1">
    <property type="entry name" value="GLUTATHIONE-REGULATED POTASSIUM-EFFLUX SYSTEM ANCILLARY PROTEIN KEFG"/>
    <property type="match status" value="1"/>
</dbReference>
<dbReference type="GO" id="GO:0009055">
    <property type="term" value="F:electron transfer activity"/>
    <property type="evidence" value="ECO:0007669"/>
    <property type="project" value="TreeGrafter"/>
</dbReference>
<organism evidence="3 4">
    <name type="scientific">Succinivibrio dextrinosolvens DSM 3072</name>
    <dbReference type="NCBI Taxonomy" id="1123324"/>
    <lineage>
        <taxon>Bacteria</taxon>
        <taxon>Pseudomonadati</taxon>
        <taxon>Pseudomonadota</taxon>
        <taxon>Gammaproteobacteria</taxon>
        <taxon>Aeromonadales</taxon>
        <taxon>Succinivibrionaceae</taxon>
        <taxon>Succinivibrio</taxon>
    </lineage>
</organism>
<feature type="domain" description="Flavodoxin-like fold" evidence="2">
    <location>
        <begin position="7"/>
        <end position="177"/>
    </location>
</feature>
<evidence type="ECO:0000313" key="3">
    <source>
        <dbReference type="EMBL" id="SKA57171.1"/>
    </source>
</evidence>
<gene>
    <name evidence="3" type="ORF">SAMN02745213_00149</name>
</gene>
<protein>
    <submittedName>
        <fullName evidence="3">Putative NADPH-quinone reductase (Modulator of drug activity B)</fullName>
    </submittedName>
</protein>
<dbReference type="InterPro" id="IPR003680">
    <property type="entry name" value="Flavodoxin_fold"/>
</dbReference>
<dbReference type="SUPFAM" id="SSF52218">
    <property type="entry name" value="Flavoproteins"/>
    <property type="match status" value="1"/>
</dbReference>
<evidence type="ECO:0000313" key="4">
    <source>
        <dbReference type="Proteomes" id="UP000242432"/>
    </source>
</evidence>
<dbReference type="InterPro" id="IPR029039">
    <property type="entry name" value="Flavoprotein-like_sf"/>
</dbReference>
<dbReference type="AlphaFoldDB" id="A0A1T4UXQ9"/>
<reference evidence="4" key="1">
    <citation type="submission" date="2017-02" db="EMBL/GenBank/DDBJ databases">
        <authorList>
            <person name="Varghese N."/>
            <person name="Submissions S."/>
        </authorList>
    </citation>
    <scope>NUCLEOTIDE SEQUENCE [LARGE SCALE GENOMIC DNA]</scope>
    <source>
        <strain evidence="4">DSM 3072</strain>
    </source>
</reference>
<proteinExistence type="predicted"/>
<keyword evidence="4" id="KW-1185">Reference proteome</keyword>
<dbReference type="Pfam" id="PF02525">
    <property type="entry name" value="Flavodoxin_2"/>
    <property type="match status" value="1"/>
</dbReference>
<dbReference type="Gene3D" id="3.40.50.360">
    <property type="match status" value="1"/>
</dbReference>
<sequence>MGHYMDKKTVVIVDHPNYSQSNVNRRFCDEMRKYPDDILIHNIQSVYPTGFIDASKEHCVLENNGTIVLQFPLYWFNCPPKMKEWFDKVLTSNWAFKEAYHLENKKIGMCISCGSEEAAYTASGRHHRKVEDYLCNILHAFEMCRVDYIGSFITYGINDTEIVTADVIGQRAREYIEWLKSIAS</sequence>
<dbReference type="GO" id="GO:0003955">
    <property type="term" value="F:NAD(P)H dehydrogenase (quinone) activity"/>
    <property type="evidence" value="ECO:0007669"/>
    <property type="project" value="TreeGrafter"/>
</dbReference>
<evidence type="ECO:0000259" key="2">
    <source>
        <dbReference type="Pfam" id="PF02525"/>
    </source>
</evidence>
<evidence type="ECO:0000256" key="1">
    <source>
        <dbReference type="ARBA" id="ARBA00023002"/>
    </source>
</evidence>
<dbReference type="PANTHER" id="PTHR47307">
    <property type="entry name" value="GLUTATHIONE-REGULATED POTASSIUM-EFFLUX SYSTEM ANCILLARY PROTEIN KEFG"/>
    <property type="match status" value="1"/>
</dbReference>